<dbReference type="RefSeq" id="WP_090718234.1">
    <property type="nucleotide sequence ID" value="NZ_CBCSKY010000029.1"/>
</dbReference>
<proteinExistence type="predicted"/>
<dbReference type="Gene3D" id="3.90.550.10">
    <property type="entry name" value="Spore Coat Polysaccharide Biosynthesis Protein SpsA, Chain A"/>
    <property type="match status" value="1"/>
</dbReference>
<dbReference type="SMART" id="SM00028">
    <property type="entry name" value="TPR"/>
    <property type="match status" value="4"/>
</dbReference>
<protein>
    <submittedName>
        <fullName evidence="2">Tetratricopeptide repeat-containing protein</fullName>
    </submittedName>
</protein>
<dbReference type="CDD" id="cd02511">
    <property type="entry name" value="Beta4Glucosyltransferase"/>
    <property type="match status" value="1"/>
</dbReference>
<evidence type="ECO:0000313" key="3">
    <source>
        <dbReference type="Proteomes" id="UP000199050"/>
    </source>
</evidence>
<dbReference type="SUPFAM" id="SSF48452">
    <property type="entry name" value="TPR-like"/>
    <property type="match status" value="1"/>
</dbReference>
<dbReference type="STRING" id="1174501.SAMN05216192_14045"/>
<dbReference type="InterPro" id="IPR029044">
    <property type="entry name" value="Nucleotide-diphossugar_trans"/>
</dbReference>
<dbReference type="InterPro" id="IPR001173">
    <property type="entry name" value="Glyco_trans_2-like"/>
</dbReference>
<name>A0A1G9BJ07_9BACL</name>
<dbReference type="Proteomes" id="UP000199050">
    <property type="component" value="Unassembled WGS sequence"/>
</dbReference>
<dbReference type="Pfam" id="PF00535">
    <property type="entry name" value="Glycos_transf_2"/>
    <property type="match status" value="1"/>
</dbReference>
<evidence type="ECO:0000313" key="2">
    <source>
        <dbReference type="EMBL" id="SDK39437.1"/>
    </source>
</evidence>
<dbReference type="PANTHER" id="PTHR43630:SF2">
    <property type="entry name" value="GLYCOSYLTRANSFERASE"/>
    <property type="match status" value="1"/>
</dbReference>
<dbReference type="Pfam" id="PF13432">
    <property type="entry name" value="TPR_16"/>
    <property type="match status" value="2"/>
</dbReference>
<dbReference type="EMBL" id="FNDX01000040">
    <property type="protein sequence ID" value="SDK39437.1"/>
    <property type="molecule type" value="Genomic_DNA"/>
</dbReference>
<dbReference type="InterPro" id="IPR019734">
    <property type="entry name" value="TPR_rpt"/>
</dbReference>
<keyword evidence="3" id="KW-1185">Reference proteome</keyword>
<dbReference type="InterPro" id="IPR011990">
    <property type="entry name" value="TPR-like_helical_dom_sf"/>
</dbReference>
<gene>
    <name evidence="2" type="ORF">SAMN05216192_14045</name>
</gene>
<dbReference type="PANTHER" id="PTHR43630">
    <property type="entry name" value="POLY-BETA-1,6-N-ACETYL-D-GLUCOSAMINE SYNTHASE"/>
    <property type="match status" value="1"/>
</dbReference>
<sequence length="687" mass="74915">MTRPTLGVHLIVRDEAALLPACLKSVAGADEIIIVDTGSEDHSITVAEAYGARVLQYKWDDDFSKARNTGLARATADWILILDADEVLNTPLDRIRQMLTGATAEAFTVSIDNLLGRGAEERLHHRAVRLFRGGQGYRYSGKIHEGIDQAIISRHGTAAIAHSDIRLLHYGYLPEIMLQKNKAARNEKLLRAAVAEHPEDDFYRYNLAVACCQTGQLQEAEELLRRTLNQAPLMVSYRPAMIRDLAKIYLAAGKLNAVNALLARELERYSDYPDLHYLQGQSWESQGLPERAFQAYQHAEALSANPLVQEKYVSEHGITTFRPLNRMGEIALLLGKPEEAARLFHRALQHFALYAPALSGIVTSFQRLAVPDSDIAALLLQLVPGDQPAGRAAIIRALYDADAFEAICGLPGGLIVPKKNTLLQISTAWIVTGEPETALSLIRSGLNQQASGDMSPELLQELRMLEALCLWGQGIPLQNSQLAVLPEGERISWHKLNQLPGLTLQRPAGEGDNAGTLADDPALSLLLTQLIPLAVKLRLIPVAEALAGLSSVHQAELAAALYKAGRLEEAGEHFIELAGDGLAGKRVAFYIAEMLHDKGHYEQAAGWFQQALAVTGQEDAARAGLSVCYLQLAAADLEKVLAGFGEGYPQGPVLEDLAAVKNAITALNRTPWHTSWSRRRLPGGAKP</sequence>
<feature type="domain" description="Glycosyltransferase 2-like" evidence="1">
    <location>
        <begin position="10"/>
        <end position="130"/>
    </location>
</feature>
<evidence type="ECO:0000259" key="1">
    <source>
        <dbReference type="Pfam" id="PF00535"/>
    </source>
</evidence>
<reference evidence="3" key="1">
    <citation type="submission" date="2016-10" db="EMBL/GenBank/DDBJ databases">
        <authorList>
            <person name="Varghese N."/>
            <person name="Submissions S."/>
        </authorList>
    </citation>
    <scope>NUCLEOTIDE SEQUENCE [LARGE SCALE GENOMIC DNA]</scope>
    <source>
        <strain evidence="3">CGMCC 1.11012</strain>
    </source>
</reference>
<dbReference type="SUPFAM" id="SSF53448">
    <property type="entry name" value="Nucleotide-diphospho-sugar transferases"/>
    <property type="match status" value="1"/>
</dbReference>
<accession>A0A1G9BJ07</accession>
<organism evidence="2 3">
    <name type="scientific">Paenibacillus typhae</name>
    <dbReference type="NCBI Taxonomy" id="1174501"/>
    <lineage>
        <taxon>Bacteria</taxon>
        <taxon>Bacillati</taxon>
        <taxon>Bacillota</taxon>
        <taxon>Bacilli</taxon>
        <taxon>Bacillales</taxon>
        <taxon>Paenibacillaceae</taxon>
        <taxon>Paenibacillus</taxon>
    </lineage>
</organism>
<dbReference type="Gene3D" id="1.25.40.10">
    <property type="entry name" value="Tetratricopeptide repeat domain"/>
    <property type="match status" value="2"/>
</dbReference>
<dbReference type="AlphaFoldDB" id="A0A1G9BJ07"/>
<dbReference type="Pfam" id="PF14559">
    <property type="entry name" value="TPR_19"/>
    <property type="match status" value="1"/>
</dbReference>